<sequence>MPRMRCSSRLVRIPTIYSRARGGAAESGAAAHVRDVVIVVVVVVASFSARGAITRCCCGCDCVFPLVVERFYVTSRSHSRVCVPTCPVAVTV</sequence>
<dbReference type="EMBL" id="JBJJXI010000032">
    <property type="protein sequence ID" value="KAL3403040.1"/>
    <property type="molecule type" value="Genomic_DNA"/>
</dbReference>
<reference evidence="1 2" key="1">
    <citation type="journal article" date="2024" name="bioRxiv">
        <title>A reference genome for Trichogramma kaykai: A tiny desert-dwelling parasitoid wasp with competing sex-ratio distorters.</title>
        <authorList>
            <person name="Culotta J."/>
            <person name="Lindsey A.R."/>
        </authorList>
    </citation>
    <scope>NUCLEOTIDE SEQUENCE [LARGE SCALE GENOMIC DNA]</scope>
    <source>
        <strain evidence="1 2">KSX58</strain>
    </source>
</reference>
<name>A0ABD2XD61_9HYME</name>
<comment type="caution">
    <text evidence="1">The sequence shown here is derived from an EMBL/GenBank/DDBJ whole genome shotgun (WGS) entry which is preliminary data.</text>
</comment>
<evidence type="ECO:0000313" key="1">
    <source>
        <dbReference type="EMBL" id="KAL3403040.1"/>
    </source>
</evidence>
<evidence type="ECO:0008006" key="3">
    <source>
        <dbReference type="Google" id="ProtNLM"/>
    </source>
</evidence>
<gene>
    <name evidence="1" type="ORF">TKK_004180</name>
</gene>
<evidence type="ECO:0000313" key="2">
    <source>
        <dbReference type="Proteomes" id="UP001627154"/>
    </source>
</evidence>
<keyword evidence="2" id="KW-1185">Reference proteome</keyword>
<dbReference type="AlphaFoldDB" id="A0ABD2XD61"/>
<protein>
    <recommendedName>
        <fullName evidence="3">Secreted protein</fullName>
    </recommendedName>
</protein>
<proteinExistence type="predicted"/>
<organism evidence="1 2">
    <name type="scientific">Trichogramma kaykai</name>
    <dbReference type="NCBI Taxonomy" id="54128"/>
    <lineage>
        <taxon>Eukaryota</taxon>
        <taxon>Metazoa</taxon>
        <taxon>Ecdysozoa</taxon>
        <taxon>Arthropoda</taxon>
        <taxon>Hexapoda</taxon>
        <taxon>Insecta</taxon>
        <taxon>Pterygota</taxon>
        <taxon>Neoptera</taxon>
        <taxon>Endopterygota</taxon>
        <taxon>Hymenoptera</taxon>
        <taxon>Apocrita</taxon>
        <taxon>Proctotrupomorpha</taxon>
        <taxon>Chalcidoidea</taxon>
        <taxon>Trichogrammatidae</taxon>
        <taxon>Trichogramma</taxon>
    </lineage>
</organism>
<dbReference type="Proteomes" id="UP001627154">
    <property type="component" value="Unassembled WGS sequence"/>
</dbReference>
<accession>A0ABD2XD61</accession>